<dbReference type="AlphaFoldDB" id="A0A0B6S577"/>
<reference evidence="5 6" key="2">
    <citation type="journal article" date="2016" name="Appl. Microbiol. Biotechnol.">
        <title>Mutations improving production and secretion of extracellular lipase by Burkholderia glumae PG1.</title>
        <authorList>
            <person name="Knapp A."/>
            <person name="Voget S."/>
            <person name="Gao R."/>
            <person name="Zaburannyi N."/>
            <person name="Krysciak D."/>
            <person name="Breuer M."/>
            <person name="Hauer B."/>
            <person name="Streit W.R."/>
            <person name="Muller R."/>
            <person name="Daniel R."/>
            <person name="Jaeger K.E."/>
        </authorList>
    </citation>
    <scope>NUCLEOTIDE SEQUENCE [LARGE SCALE GENOMIC DNA]</scope>
    <source>
        <strain evidence="5 6">PG1</strain>
    </source>
</reference>
<name>A0A0B6S577_BURPL</name>
<evidence type="ECO:0000313" key="5">
    <source>
        <dbReference type="EMBL" id="AJK49574.1"/>
    </source>
</evidence>
<dbReference type="PROSITE" id="PS51077">
    <property type="entry name" value="HTH_ICLR"/>
    <property type="match status" value="1"/>
</dbReference>
<dbReference type="InterPro" id="IPR029016">
    <property type="entry name" value="GAF-like_dom_sf"/>
</dbReference>
<evidence type="ECO:0000256" key="1">
    <source>
        <dbReference type="ARBA" id="ARBA00023015"/>
    </source>
</evidence>
<accession>A0A0B6S577</accession>
<dbReference type="SUPFAM" id="SSF46785">
    <property type="entry name" value="Winged helix' DNA-binding domain"/>
    <property type="match status" value="1"/>
</dbReference>
<feature type="domain" description="HTH iclR-type" evidence="4">
    <location>
        <begin position="12"/>
        <end position="73"/>
    </location>
</feature>
<evidence type="ECO:0000256" key="3">
    <source>
        <dbReference type="ARBA" id="ARBA00023163"/>
    </source>
</evidence>
<dbReference type="KEGG" id="bgp:BGL_2c15070"/>
<dbReference type="SUPFAM" id="SSF55781">
    <property type="entry name" value="GAF domain-like"/>
    <property type="match status" value="1"/>
</dbReference>
<protein>
    <submittedName>
        <fullName evidence="5">Putative transcriptional regulatory protein</fullName>
    </submittedName>
</protein>
<keyword evidence="6" id="KW-1185">Reference proteome</keyword>
<organism evidence="5 6">
    <name type="scientific">Burkholderia plantarii</name>
    <dbReference type="NCBI Taxonomy" id="41899"/>
    <lineage>
        <taxon>Bacteria</taxon>
        <taxon>Pseudomonadati</taxon>
        <taxon>Pseudomonadota</taxon>
        <taxon>Betaproteobacteria</taxon>
        <taxon>Burkholderiales</taxon>
        <taxon>Burkholderiaceae</taxon>
        <taxon>Burkholderia</taxon>
    </lineage>
</organism>
<dbReference type="Pfam" id="PF09339">
    <property type="entry name" value="HTH_IclR"/>
    <property type="match status" value="1"/>
</dbReference>
<dbReference type="InterPro" id="IPR050707">
    <property type="entry name" value="HTH_MetabolicPath_Reg"/>
</dbReference>
<dbReference type="SMART" id="SM00346">
    <property type="entry name" value="HTH_ICLR"/>
    <property type="match status" value="1"/>
</dbReference>
<dbReference type="EMBL" id="CP002581">
    <property type="protein sequence ID" value="AJK49574.1"/>
    <property type="molecule type" value="Genomic_DNA"/>
</dbReference>
<dbReference type="Proteomes" id="UP000031838">
    <property type="component" value="Chromosome 2"/>
</dbReference>
<reference evidence="6" key="1">
    <citation type="submission" date="2011-03" db="EMBL/GenBank/DDBJ databases">
        <authorList>
            <person name="Voget S."/>
            <person name="Streit W.R."/>
            <person name="Jaeger K.E."/>
            <person name="Daniel R."/>
        </authorList>
    </citation>
    <scope>NUCLEOTIDE SEQUENCE [LARGE SCALE GENOMIC DNA]</scope>
    <source>
        <strain evidence="6">PG1</strain>
    </source>
</reference>
<dbReference type="PANTHER" id="PTHR30136">
    <property type="entry name" value="HELIX-TURN-HELIX TRANSCRIPTIONAL REGULATOR, ICLR FAMILY"/>
    <property type="match status" value="1"/>
</dbReference>
<keyword evidence="3" id="KW-0804">Transcription</keyword>
<dbReference type="OrthoDB" id="5422805at2"/>
<dbReference type="InterPro" id="IPR005471">
    <property type="entry name" value="Tscrpt_reg_IclR_N"/>
</dbReference>
<dbReference type="Gene3D" id="1.10.10.10">
    <property type="entry name" value="Winged helix-like DNA-binding domain superfamily/Winged helix DNA-binding domain"/>
    <property type="match status" value="1"/>
</dbReference>
<keyword evidence="2" id="KW-0238">DNA-binding</keyword>
<sequence>MKHEDEPVDRSVAAVDRTLRLLEAFLGQPGTRSLGELEARTGLFKSVILRYMLSLEARGFVHKETSGAYRLGIKASQLGKAFDGGIDLVDTLAPIVDRLMRKTRHSASVYVRDGDSRVCLVRAEPDRVVRVAIRAGTRRPIDKTASGQAFKRFGTLTTAALGENGLDNVSVSAGVGDPLLASMSMPLFGAGNGFVGVLTLSGVIGDFDVDDRGLRSTLHAEASIASTQLGAVVPRTKLTPRRRPASK</sequence>
<dbReference type="GO" id="GO:0003700">
    <property type="term" value="F:DNA-binding transcription factor activity"/>
    <property type="evidence" value="ECO:0007669"/>
    <property type="project" value="TreeGrafter"/>
</dbReference>
<evidence type="ECO:0000259" key="4">
    <source>
        <dbReference type="PROSITE" id="PS51077"/>
    </source>
</evidence>
<dbReference type="InterPro" id="IPR036388">
    <property type="entry name" value="WH-like_DNA-bd_sf"/>
</dbReference>
<dbReference type="GO" id="GO:0045892">
    <property type="term" value="P:negative regulation of DNA-templated transcription"/>
    <property type="evidence" value="ECO:0007669"/>
    <property type="project" value="TreeGrafter"/>
</dbReference>
<evidence type="ECO:0000256" key="2">
    <source>
        <dbReference type="ARBA" id="ARBA00023125"/>
    </source>
</evidence>
<gene>
    <name evidence="5" type="ORF">BGL_2c15070</name>
</gene>
<proteinExistence type="predicted"/>
<dbReference type="RefSeq" id="WP_042627995.1">
    <property type="nucleotide sequence ID" value="NZ_CP002581.1"/>
</dbReference>
<keyword evidence="1" id="KW-0805">Transcription regulation</keyword>
<dbReference type="InterPro" id="IPR036390">
    <property type="entry name" value="WH_DNA-bd_sf"/>
</dbReference>
<dbReference type="Pfam" id="PF01614">
    <property type="entry name" value="IclR_C"/>
    <property type="match status" value="1"/>
</dbReference>
<dbReference type="PANTHER" id="PTHR30136:SF39">
    <property type="entry name" value="TRANSCRIPTIONAL REGULATORY PROTEIN"/>
    <property type="match status" value="1"/>
</dbReference>
<dbReference type="HOGENOM" id="CLU_062618_4_1_4"/>
<dbReference type="InterPro" id="IPR014757">
    <property type="entry name" value="Tscrpt_reg_IclR_C"/>
</dbReference>
<dbReference type="GO" id="GO:0003677">
    <property type="term" value="F:DNA binding"/>
    <property type="evidence" value="ECO:0007669"/>
    <property type="project" value="UniProtKB-KW"/>
</dbReference>
<dbReference type="Gene3D" id="3.30.450.40">
    <property type="match status" value="1"/>
</dbReference>
<evidence type="ECO:0000313" key="6">
    <source>
        <dbReference type="Proteomes" id="UP000031838"/>
    </source>
</evidence>